<dbReference type="GeneID" id="93262516"/>
<feature type="transmembrane region" description="Helical" evidence="1">
    <location>
        <begin position="57"/>
        <end position="74"/>
    </location>
</feature>
<proteinExistence type="predicted"/>
<dbReference type="RefSeq" id="WP_032827626.1">
    <property type="nucleotide sequence ID" value="NZ_CP091518.1"/>
</dbReference>
<gene>
    <name evidence="2" type="ORF">NCTC10529_01229</name>
</gene>
<keyword evidence="1" id="KW-0812">Transmembrane</keyword>
<evidence type="ECO:0000313" key="2">
    <source>
        <dbReference type="EMBL" id="SQH25034.1"/>
    </source>
</evidence>
<dbReference type="AlphaFoldDB" id="A0AAX2J3E8"/>
<organism evidence="2 3">
    <name type="scientific">Kingella kingae</name>
    <dbReference type="NCBI Taxonomy" id="504"/>
    <lineage>
        <taxon>Bacteria</taxon>
        <taxon>Pseudomonadati</taxon>
        <taxon>Pseudomonadota</taxon>
        <taxon>Betaproteobacteria</taxon>
        <taxon>Neisseriales</taxon>
        <taxon>Neisseriaceae</taxon>
        <taxon>Kingella</taxon>
    </lineage>
</organism>
<evidence type="ECO:0000256" key="1">
    <source>
        <dbReference type="SAM" id="Phobius"/>
    </source>
</evidence>
<feature type="transmembrane region" description="Helical" evidence="1">
    <location>
        <begin position="81"/>
        <end position="103"/>
    </location>
</feature>
<keyword evidence="1" id="KW-0472">Membrane</keyword>
<accession>A0AAX2J3E8</accession>
<evidence type="ECO:0000313" key="3">
    <source>
        <dbReference type="Proteomes" id="UP000248598"/>
    </source>
</evidence>
<sequence length="116" mass="12671">MTGSYMLIAFILGFWCIWSANRDVNSLGESLGFTLMAIVIKSLMEWSGVPNLDNLTMAQWGILFVYVVVCLELTDRFSSSMALNMTIAVASALGYFFLGQYVFSAAGAATVNGWLS</sequence>
<keyword evidence="1" id="KW-1133">Transmembrane helix</keyword>
<reference evidence="2 3" key="1">
    <citation type="submission" date="2018-06" db="EMBL/GenBank/DDBJ databases">
        <authorList>
            <consortium name="Pathogen Informatics"/>
            <person name="Doyle S."/>
        </authorList>
    </citation>
    <scope>NUCLEOTIDE SEQUENCE [LARGE SCALE GENOMIC DNA]</scope>
    <source>
        <strain evidence="2 3">NCTC10529</strain>
    </source>
</reference>
<dbReference type="Proteomes" id="UP000248598">
    <property type="component" value="Chromosome 1"/>
</dbReference>
<name>A0AAX2J3E8_KINKI</name>
<dbReference type="EMBL" id="LS483426">
    <property type="protein sequence ID" value="SQH25034.1"/>
    <property type="molecule type" value="Genomic_DNA"/>
</dbReference>
<protein>
    <submittedName>
        <fullName evidence="2">Uncharacterized protein</fullName>
    </submittedName>
</protein>